<dbReference type="GO" id="GO:0000271">
    <property type="term" value="P:polysaccharide biosynthetic process"/>
    <property type="evidence" value="ECO:0007669"/>
    <property type="project" value="InterPro"/>
</dbReference>
<feature type="transmembrane region" description="Helical" evidence="6">
    <location>
        <begin position="84"/>
        <end position="105"/>
    </location>
</feature>
<feature type="domain" description="GtrA/DPMS transmembrane" evidence="7">
    <location>
        <begin position="18"/>
        <end position="137"/>
    </location>
</feature>
<keyword evidence="4 6" id="KW-1133">Transmembrane helix</keyword>
<dbReference type="Proteomes" id="UP001056855">
    <property type="component" value="Chromosome"/>
</dbReference>
<comment type="subcellular location">
    <subcellularLocation>
        <location evidence="1">Membrane</location>
        <topology evidence="1">Multi-pass membrane protein</topology>
    </subcellularLocation>
</comment>
<protein>
    <submittedName>
        <fullName evidence="8">GtrA family protein</fullName>
    </submittedName>
</protein>
<evidence type="ECO:0000256" key="4">
    <source>
        <dbReference type="ARBA" id="ARBA00022989"/>
    </source>
</evidence>
<keyword evidence="9" id="KW-1185">Reference proteome</keyword>
<dbReference type="RefSeq" id="WP_254156772.1">
    <property type="nucleotide sequence ID" value="NZ_CP100355.1"/>
</dbReference>
<feature type="transmembrane region" description="Helical" evidence="6">
    <location>
        <begin position="20"/>
        <end position="40"/>
    </location>
</feature>
<accession>A0A9E7N6R5</accession>
<evidence type="ECO:0000313" key="9">
    <source>
        <dbReference type="Proteomes" id="UP001056855"/>
    </source>
</evidence>
<sequence>MELAKNIHSIASAPRFNQFLSVGVAGAIIDNVALLAFVEFISLEPLLSKVIAAEIAIIIMFLINDKWTFSDFGSDNMWSLFRRFAKSNVVRSGGVGVALLTLFVLHNILGVWYLAANIVGIGGGFFVNYCAESLFTWRVQQ</sequence>
<dbReference type="GeneID" id="73291026"/>
<dbReference type="AlphaFoldDB" id="A0A9E7N6R5"/>
<feature type="transmembrane region" description="Helical" evidence="6">
    <location>
        <begin position="46"/>
        <end position="63"/>
    </location>
</feature>
<evidence type="ECO:0000256" key="2">
    <source>
        <dbReference type="ARBA" id="ARBA00009399"/>
    </source>
</evidence>
<dbReference type="EMBL" id="CP100355">
    <property type="protein sequence ID" value="UTF52739.1"/>
    <property type="molecule type" value="Genomic_DNA"/>
</dbReference>
<dbReference type="PANTHER" id="PTHR38459:SF1">
    <property type="entry name" value="PROPHAGE BACTOPRENOL-LINKED GLUCOSE TRANSLOCASE HOMOLOG"/>
    <property type="match status" value="1"/>
</dbReference>
<proteinExistence type="inferred from homology"/>
<reference evidence="8" key="1">
    <citation type="submission" date="2022-06" db="EMBL/GenBank/DDBJ databases">
        <title>Diverse halophilic archaea isolated from saline environments.</title>
        <authorList>
            <person name="Cui H.-L."/>
        </authorList>
    </citation>
    <scope>NUCLEOTIDE SEQUENCE</scope>
    <source>
        <strain evidence="8">WLHS1</strain>
    </source>
</reference>
<evidence type="ECO:0000259" key="7">
    <source>
        <dbReference type="Pfam" id="PF04138"/>
    </source>
</evidence>
<evidence type="ECO:0000256" key="5">
    <source>
        <dbReference type="ARBA" id="ARBA00023136"/>
    </source>
</evidence>
<dbReference type="InterPro" id="IPR007267">
    <property type="entry name" value="GtrA_DPMS_TM"/>
</dbReference>
<evidence type="ECO:0000313" key="8">
    <source>
        <dbReference type="EMBL" id="UTF52739.1"/>
    </source>
</evidence>
<dbReference type="InterPro" id="IPR051401">
    <property type="entry name" value="GtrA_CellWall_Glycosyl"/>
</dbReference>
<feature type="transmembrane region" description="Helical" evidence="6">
    <location>
        <begin position="111"/>
        <end position="131"/>
    </location>
</feature>
<comment type="similarity">
    <text evidence="2">Belongs to the GtrA family.</text>
</comment>
<dbReference type="PANTHER" id="PTHR38459">
    <property type="entry name" value="PROPHAGE BACTOPRENOL-LINKED GLUCOSE TRANSLOCASE HOMOLOG"/>
    <property type="match status" value="1"/>
</dbReference>
<dbReference type="Pfam" id="PF04138">
    <property type="entry name" value="GtrA_DPMS_TM"/>
    <property type="match status" value="1"/>
</dbReference>
<evidence type="ECO:0000256" key="1">
    <source>
        <dbReference type="ARBA" id="ARBA00004141"/>
    </source>
</evidence>
<keyword evidence="3 6" id="KW-0812">Transmembrane</keyword>
<dbReference type="KEGG" id="sawl:NGM29_13230"/>
<keyword evidence="5 6" id="KW-0472">Membrane</keyword>
<organism evidence="8 9">
    <name type="scientific">Natronosalvus rutilus</name>
    <dbReference type="NCBI Taxonomy" id="2953753"/>
    <lineage>
        <taxon>Archaea</taxon>
        <taxon>Methanobacteriati</taxon>
        <taxon>Methanobacteriota</taxon>
        <taxon>Stenosarchaea group</taxon>
        <taxon>Halobacteria</taxon>
        <taxon>Halobacteriales</taxon>
        <taxon>Natrialbaceae</taxon>
        <taxon>Natronosalvus</taxon>
    </lineage>
</organism>
<evidence type="ECO:0000256" key="3">
    <source>
        <dbReference type="ARBA" id="ARBA00022692"/>
    </source>
</evidence>
<name>A0A9E7N6R5_9EURY</name>
<gene>
    <name evidence="8" type="ORF">NGM29_13230</name>
</gene>
<evidence type="ECO:0000256" key="6">
    <source>
        <dbReference type="SAM" id="Phobius"/>
    </source>
</evidence>
<dbReference type="GO" id="GO:0005886">
    <property type="term" value="C:plasma membrane"/>
    <property type="evidence" value="ECO:0007669"/>
    <property type="project" value="TreeGrafter"/>
</dbReference>